<reference evidence="1" key="1">
    <citation type="submission" date="2016-11" db="EMBL/GenBank/DDBJ databases">
        <title>The genome of Nicotiana attenuata.</title>
        <authorList>
            <person name="Xu S."/>
            <person name="Brockmoeller T."/>
            <person name="Gaquerel E."/>
            <person name="Navarro A."/>
            <person name="Kuhl H."/>
            <person name="Gase K."/>
            <person name="Ling Z."/>
            <person name="Zhou W."/>
            <person name="Kreitzer C."/>
            <person name="Stanke M."/>
            <person name="Tang H."/>
            <person name="Lyons E."/>
            <person name="Pandey P."/>
            <person name="Pandey S.P."/>
            <person name="Timmermann B."/>
            <person name="Baldwin I.T."/>
        </authorList>
    </citation>
    <scope>NUCLEOTIDE SEQUENCE [LARGE SCALE GENOMIC DNA]</scope>
    <source>
        <strain evidence="1">UT</strain>
    </source>
</reference>
<keyword evidence="2" id="KW-1185">Reference proteome</keyword>
<dbReference type="PANTHER" id="PTHR46443">
    <property type="entry name" value="FCS-LIKE ZINC FINGER 8"/>
    <property type="match status" value="1"/>
</dbReference>
<comment type="caution">
    <text evidence="1">The sequence shown here is derived from an EMBL/GenBank/DDBJ whole genome shotgun (WGS) entry which is preliminary data.</text>
</comment>
<dbReference type="Proteomes" id="UP000187609">
    <property type="component" value="Unassembled WGS sequence"/>
</dbReference>
<dbReference type="AlphaFoldDB" id="A0A1J6JPG4"/>
<dbReference type="STRING" id="49451.A0A1J6JPG4"/>
<dbReference type="InterPro" id="IPR044593">
    <property type="entry name" value="FLZ8/MARD1"/>
</dbReference>
<accession>A0A1J6JPG4</accession>
<protein>
    <submittedName>
        <fullName evidence="1">Protein mard1</fullName>
    </submittedName>
</protein>
<dbReference type="PANTHER" id="PTHR46443:SF8">
    <property type="entry name" value="ZF-FLZ DOMAIN-CONTAINING PROTEIN-RELATED"/>
    <property type="match status" value="1"/>
</dbReference>
<evidence type="ECO:0000313" key="1">
    <source>
        <dbReference type="EMBL" id="OIT19134.1"/>
    </source>
</evidence>
<organism evidence="1 2">
    <name type="scientific">Nicotiana attenuata</name>
    <name type="common">Coyote tobacco</name>
    <dbReference type="NCBI Taxonomy" id="49451"/>
    <lineage>
        <taxon>Eukaryota</taxon>
        <taxon>Viridiplantae</taxon>
        <taxon>Streptophyta</taxon>
        <taxon>Embryophyta</taxon>
        <taxon>Tracheophyta</taxon>
        <taxon>Spermatophyta</taxon>
        <taxon>Magnoliopsida</taxon>
        <taxon>eudicotyledons</taxon>
        <taxon>Gunneridae</taxon>
        <taxon>Pentapetalae</taxon>
        <taxon>asterids</taxon>
        <taxon>lamiids</taxon>
        <taxon>Solanales</taxon>
        <taxon>Solanaceae</taxon>
        <taxon>Nicotianoideae</taxon>
        <taxon>Nicotianeae</taxon>
        <taxon>Nicotiana</taxon>
    </lineage>
</organism>
<dbReference type="EMBL" id="MJEQ01009938">
    <property type="protein sequence ID" value="OIT19134.1"/>
    <property type="molecule type" value="Genomic_DNA"/>
</dbReference>
<name>A0A1J6JPG4_NICAT</name>
<dbReference type="OMA" id="NCVVGIC"/>
<proteinExistence type="predicted"/>
<dbReference type="Gramene" id="OIT19134">
    <property type="protein sequence ID" value="OIT19134"/>
    <property type="gene ID" value="A4A49_42283"/>
</dbReference>
<sequence>MLMAMLRNNSKRAVSSKQQGLMADNTTSFPISPTKYHTNPPISPRIFNGFLTRSLSDVVEAGINSPKSILDGKQMFTFGNPFGYDRNCPNPITYMDRKQSTLLVDDKLESEGIKLALLLDPIENEEMVLFGTELKVQSPASPTDFGIKTRDSQLLASSFTALKELEKDSSRRGVTDGLSLREMESSEDYTCVITHGPNPKTTHIFDNCVVGICLT</sequence>
<evidence type="ECO:0000313" key="2">
    <source>
        <dbReference type="Proteomes" id="UP000187609"/>
    </source>
</evidence>
<gene>
    <name evidence="1" type="primary">MARD1_2</name>
    <name evidence="1" type="ORF">A4A49_42283</name>
</gene>